<evidence type="ECO:0000313" key="2">
    <source>
        <dbReference type="Proteomes" id="UP001148737"/>
    </source>
</evidence>
<accession>A0ACC1QNB9</accession>
<keyword evidence="2" id="KW-1185">Reference proteome</keyword>
<proteinExistence type="predicted"/>
<reference evidence="1" key="1">
    <citation type="submission" date="2022-07" db="EMBL/GenBank/DDBJ databases">
        <title>Genome Sequence of Lecanicillium saksenae.</title>
        <authorList>
            <person name="Buettner E."/>
        </authorList>
    </citation>
    <scope>NUCLEOTIDE SEQUENCE</scope>
    <source>
        <strain evidence="1">VT-O1</strain>
    </source>
</reference>
<comment type="caution">
    <text evidence="1">The sequence shown here is derived from an EMBL/GenBank/DDBJ whole genome shotgun (WGS) entry which is preliminary data.</text>
</comment>
<organism evidence="1 2">
    <name type="scientific">Lecanicillium saksenae</name>
    <dbReference type="NCBI Taxonomy" id="468837"/>
    <lineage>
        <taxon>Eukaryota</taxon>
        <taxon>Fungi</taxon>
        <taxon>Dikarya</taxon>
        <taxon>Ascomycota</taxon>
        <taxon>Pezizomycotina</taxon>
        <taxon>Sordariomycetes</taxon>
        <taxon>Hypocreomycetidae</taxon>
        <taxon>Hypocreales</taxon>
        <taxon>Cordycipitaceae</taxon>
        <taxon>Lecanicillium</taxon>
    </lineage>
</organism>
<dbReference type="EMBL" id="JANAKD010001409">
    <property type="protein sequence ID" value="KAJ3479749.1"/>
    <property type="molecule type" value="Genomic_DNA"/>
</dbReference>
<protein>
    <submittedName>
        <fullName evidence="1">Uncharacterized protein</fullName>
    </submittedName>
</protein>
<dbReference type="Proteomes" id="UP001148737">
    <property type="component" value="Unassembled WGS sequence"/>
</dbReference>
<evidence type="ECO:0000313" key="1">
    <source>
        <dbReference type="EMBL" id="KAJ3479749.1"/>
    </source>
</evidence>
<gene>
    <name evidence="1" type="ORF">NLG97_g8240</name>
</gene>
<sequence length="372" mass="38749">MQHHLTVILAAIGAATAQSFTNSTTAGGSPTSGSMMPSPTGADDKAFPSKVGDFSFFGCLTGEFPGFSKVATDEKMSLDLCAASCPSAFMGVIGKDCFCGTAVDSNKSKKDDKSKCNLACPGNPVQHCGGSPKGMKRADVPAGSAMTAYQRDASASSSVVTSTRVHTITSCAPTVTDCPVGSVTTQVVVQTVEVCPTPQWHKKKIVCYGDYCAPEYQCKGSDCKTQRVVCEGDKCTVEDHSGKDWHKLVICKDQQCRFSQCQGAECDKKIVCYGGNCVVEKCYGNECEKNMVCTGDQCGWEKCTGDQCKTVIVCDNNGNCNQPKGTNSQGVAPPTGTHGKPTGPAQTNPPVMAGGAKAGVSLLAALGFIALA</sequence>
<name>A0ACC1QNB9_9HYPO</name>